<sequence length="213" mass="24903">MKINWQFLGLVLWLVALSVLVTIYLAWLLFPWEISWLQLKEATYLSAKTIIANFNHLMVYLTQSWVNRLAMPDFPSSASGLSHFKDVKLLFQLVTALVLIGILPSLFWLRREIIAGTLFLYRKLFSQLAIFPLALALLGSLVGFNRVFIFFHSLVFIGKTNWLFNPYTDPVIKILPETFFLHCFLIFLLIYEVFFWGLTVLSYFQFKQLDKMT</sequence>
<feature type="transmembrane region" description="Helical" evidence="1">
    <location>
        <begin position="178"/>
        <end position="204"/>
    </location>
</feature>
<dbReference type="OrthoDB" id="9813051at2"/>
<evidence type="ECO:0000256" key="1">
    <source>
        <dbReference type="SAM" id="Phobius"/>
    </source>
</evidence>
<keyword evidence="1" id="KW-0472">Membrane</keyword>
<gene>
    <name evidence="2" type="ORF">FRX57_01705</name>
</gene>
<dbReference type="EMBL" id="VOHL01000001">
    <property type="protein sequence ID" value="TWS98942.1"/>
    <property type="molecule type" value="Genomic_DNA"/>
</dbReference>
<protein>
    <submittedName>
        <fullName evidence="2">TIGR01906 family membrane protein</fullName>
    </submittedName>
</protein>
<dbReference type="NCBIfam" id="TIGR01906">
    <property type="entry name" value="integ_TIGR01906"/>
    <property type="match status" value="1"/>
</dbReference>
<dbReference type="Pfam" id="PF07314">
    <property type="entry name" value="Lit"/>
    <property type="match status" value="1"/>
</dbReference>
<evidence type="ECO:0000313" key="3">
    <source>
        <dbReference type="Proteomes" id="UP000317430"/>
    </source>
</evidence>
<feature type="transmembrane region" description="Helical" evidence="1">
    <location>
        <begin position="89"/>
        <end position="109"/>
    </location>
</feature>
<organism evidence="2 3">
    <name type="scientific">Streptococcus cuniculipharyngis</name>
    <dbReference type="NCBI Taxonomy" id="1562651"/>
    <lineage>
        <taxon>Bacteria</taxon>
        <taxon>Bacillati</taxon>
        <taxon>Bacillota</taxon>
        <taxon>Bacilli</taxon>
        <taxon>Lactobacillales</taxon>
        <taxon>Streptococcaceae</taxon>
        <taxon>Streptococcus</taxon>
    </lineage>
</organism>
<dbReference type="AlphaFoldDB" id="A0A5C5SF59"/>
<dbReference type="InterPro" id="IPR010178">
    <property type="entry name" value="Lit"/>
</dbReference>
<dbReference type="RefSeq" id="WP_146566009.1">
    <property type="nucleotide sequence ID" value="NZ_VOHL01000001.1"/>
</dbReference>
<accession>A0A5C5SF59</accession>
<feature type="transmembrane region" description="Helical" evidence="1">
    <location>
        <begin position="7"/>
        <end position="30"/>
    </location>
</feature>
<feature type="transmembrane region" description="Helical" evidence="1">
    <location>
        <begin position="130"/>
        <end position="158"/>
    </location>
</feature>
<name>A0A5C5SF59_9STRE</name>
<keyword evidence="1" id="KW-1133">Transmembrane helix</keyword>
<keyword evidence="3" id="KW-1185">Reference proteome</keyword>
<evidence type="ECO:0000313" key="2">
    <source>
        <dbReference type="EMBL" id="TWS98942.1"/>
    </source>
</evidence>
<proteinExistence type="predicted"/>
<keyword evidence="1" id="KW-0812">Transmembrane</keyword>
<dbReference type="Proteomes" id="UP000317430">
    <property type="component" value="Unassembled WGS sequence"/>
</dbReference>
<comment type="caution">
    <text evidence="2">The sequence shown here is derived from an EMBL/GenBank/DDBJ whole genome shotgun (WGS) entry which is preliminary data.</text>
</comment>
<reference evidence="2 3" key="1">
    <citation type="submission" date="2019-08" db="EMBL/GenBank/DDBJ databases">
        <authorList>
            <person name="Lei W."/>
        </authorList>
    </citation>
    <scope>NUCLEOTIDE SEQUENCE [LARGE SCALE GENOMIC DNA]</scope>
    <source>
        <strain evidence="2 3">CCUG 66496</strain>
    </source>
</reference>